<dbReference type="Proteomes" id="UP001319827">
    <property type="component" value="Chromosome"/>
</dbReference>
<proteinExistence type="predicted"/>
<dbReference type="SUPFAM" id="SSF158791">
    <property type="entry name" value="MgtE N-terminal domain-like"/>
    <property type="match status" value="1"/>
</dbReference>
<evidence type="ECO:0000313" key="5">
    <source>
        <dbReference type="Proteomes" id="UP001319827"/>
    </source>
</evidence>
<dbReference type="Pfam" id="PF03448">
    <property type="entry name" value="MgtE_N"/>
    <property type="match status" value="1"/>
</dbReference>
<gene>
    <name evidence="4" type="ORF">DESUT3_37020</name>
</gene>
<keyword evidence="2" id="KW-0732">Signal</keyword>
<feature type="signal peptide" evidence="2">
    <location>
        <begin position="1"/>
        <end position="27"/>
    </location>
</feature>
<evidence type="ECO:0000256" key="1">
    <source>
        <dbReference type="SAM" id="Coils"/>
    </source>
</evidence>
<feature type="chain" id="PRO_5045195198" description="Magnesium transporter MgtE intracellular domain-containing protein" evidence="2">
    <location>
        <begin position="28"/>
        <end position="175"/>
    </location>
</feature>
<accession>A0ABM8I102</accession>
<reference evidence="4 5" key="2">
    <citation type="journal article" date="2021" name="Int. J. Syst. Evol. Microbiol.">
        <title>Isolation and Polyphasic Characterization of Desulfuromonas versatilis sp. Nov., an Electrogenic Bacteria Capable of Versatile Metabolism Isolated from a Graphene Oxide-Reducing Enrichment Culture.</title>
        <authorList>
            <person name="Xie L."/>
            <person name="Yoshida N."/>
            <person name="Ishii S."/>
            <person name="Meng L."/>
        </authorList>
    </citation>
    <scope>NUCLEOTIDE SEQUENCE [LARGE SCALE GENOMIC DNA]</scope>
    <source>
        <strain evidence="4 5">NIT-T3</strain>
    </source>
</reference>
<organism evidence="4 5">
    <name type="scientific">Desulfuromonas versatilis</name>
    <dbReference type="NCBI Taxonomy" id="2802975"/>
    <lineage>
        <taxon>Bacteria</taxon>
        <taxon>Pseudomonadati</taxon>
        <taxon>Thermodesulfobacteriota</taxon>
        <taxon>Desulfuromonadia</taxon>
        <taxon>Desulfuromonadales</taxon>
        <taxon>Desulfuromonadaceae</taxon>
        <taxon>Desulfuromonas</taxon>
    </lineage>
</organism>
<keyword evidence="1" id="KW-0175">Coiled coil</keyword>
<evidence type="ECO:0000256" key="2">
    <source>
        <dbReference type="SAM" id="SignalP"/>
    </source>
</evidence>
<evidence type="ECO:0000313" key="4">
    <source>
        <dbReference type="EMBL" id="BCR06633.1"/>
    </source>
</evidence>
<evidence type="ECO:0000259" key="3">
    <source>
        <dbReference type="Pfam" id="PF03448"/>
    </source>
</evidence>
<protein>
    <recommendedName>
        <fullName evidence="3">Magnesium transporter MgtE intracellular domain-containing protein</fullName>
    </recommendedName>
</protein>
<keyword evidence="5" id="KW-1185">Reference proteome</keyword>
<feature type="domain" description="Magnesium transporter MgtE intracellular" evidence="3">
    <location>
        <begin position="116"/>
        <end position="166"/>
    </location>
</feature>
<name>A0ABM8I102_9BACT</name>
<feature type="coiled-coil region" evidence="1">
    <location>
        <begin position="47"/>
        <end position="109"/>
    </location>
</feature>
<sequence length="175" mass="19881">MKNWPRLKRAALGACLLLVLGSTTAWGQQQAPGENQQFGSVEERRIRYSLQQERARLQAEYAKKEEMLALREIELKSLQAEVDKKLDELRNMRQELEKQLAQKDEIETRRIKQLSRMYEKMEPAQAAGLMSELDQDLAVQILSGMKAKAAGRLLDAMDQDKATSLSAAYSELGAR</sequence>
<dbReference type="EMBL" id="AP024355">
    <property type="protein sequence ID" value="BCR06633.1"/>
    <property type="molecule type" value="Genomic_DNA"/>
</dbReference>
<reference evidence="4 5" key="1">
    <citation type="journal article" date="2016" name="C (Basel)">
        <title>Selective Growth of and Electricity Production by Marine Exoelectrogenic Bacteria in Self-Aggregated Hydrogel of Microbially Reduced Graphene Oxide.</title>
        <authorList>
            <person name="Yoshida N."/>
            <person name="Goto Y."/>
            <person name="Miyata Y."/>
        </authorList>
    </citation>
    <scope>NUCLEOTIDE SEQUENCE [LARGE SCALE GENOMIC DNA]</scope>
    <source>
        <strain evidence="4 5">NIT-T3</strain>
    </source>
</reference>
<dbReference type="InterPro" id="IPR006668">
    <property type="entry name" value="Mg_transptr_MgtE_intracell_dom"/>
</dbReference>
<dbReference type="InterPro" id="IPR038076">
    <property type="entry name" value="MgtE_N_sf"/>
</dbReference>
<dbReference type="Gene3D" id="1.25.60.10">
    <property type="entry name" value="MgtE N-terminal domain-like"/>
    <property type="match status" value="1"/>
</dbReference>
<dbReference type="RefSeq" id="WP_221250020.1">
    <property type="nucleotide sequence ID" value="NZ_AP024355.1"/>
</dbReference>